<name>A0AAQ3UIC6_PASNO</name>
<gene>
    <name evidence="1" type="ORF">U9M48_036807</name>
</gene>
<protein>
    <submittedName>
        <fullName evidence="1">Uncharacterized protein</fullName>
    </submittedName>
</protein>
<dbReference type="AlphaFoldDB" id="A0AAQ3UIC6"/>
<sequence>MAVSARRALRASVGAFTCFRCGAGSACRSVDRSGENARDVEVVTGRIDGRYKRYMNELDCVTHRQVEWTPYYREEIEEAELSPLCRRDEDLGGLSCHSSSSSWWSTTSLHVCYASLDGGRSFPTHGPYGPVLHMKRRQGRYSETDWRITHVTHTGRWDARQ</sequence>
<dbReference type="EMBL" id="CP144752">
    <property type="protein sequence ID" value="WVZ90512.1"/>
    <property type="molecule type" value="Genomic_DNA"/>
</dbReference>
<reference evidence="1 2" key="1">
    <citation type="submission" date="2024-02" db="EMBL/GenBank/DDBJ databases">
        <title>High-quality chromosome-scale genome assembly of Pensacola bahiagrass (Paspalum notatum Flugge var. saurae).</title>
        <authorList>
            <person name="Vega J.M."/>
            <person name="Podio M."/>
            <person name="Orjuela J."/>
            <person name="Siena L.A."/>
            <person name="Pessino S.C."/>
            <person name="Combes M.C."/>
            <person name="Mariac C."/>
            <person name="Albertini E."/>
            <person name="Pupilli F."/>
            <person name="Ortiz J.P.A."/>
            <person name="Leblanc O."/>
        </authorList>
    </citation>
    <scope>NUCLEOTIDE SEQUENCE [LARGE SCALE GENOMIC DNA]</scope>
    <source>
        <strain evidence="1">R1</strain>
        <tissue evidence="1">Leaf</tissue>
    </source>
</reference>
<keyword evidence="2" id="KW-1185">Reference proteome</keyword>
<dbReference type="Proteomes" id="UP001341281">
    <property type="component" value="Chromosome 08"/>
</dbReference>
<accession>A0AAQ3UIC6</accession>
<organism evidence="1 2">
    <name type="scientific">Paspalum notatum var. saurae</name>
    <dbReference type="NCBI Taxonomy" id="547442"/>
    <lineage>
        <taxon>Eukaryota</taxon>
        <taxon>Viridiplantae</taxon>
        <taxon>Streptophyta</taxon>
        <taxon>Embryophyta</taxon>
        <taxon>Tracheophyta</taxon>
        <taxon>Spermatophyta</taxon>
        <taxon>Magnoliopsida</taxon>
        <taxon>Liliopsida</taxon>
        <taxon>Poales</taxon>
        <taxon>Poaceae</taxon>
        <taxon>PACMAD clade</taxon>
        <taxon>Panicoideae</taxon>
        <taxon>Andropogonodae</taxon>
        <taxon>Paspaleae</taxon>
        <taxon>Paspalinae</taxon>
        <taxon>Paspalum</taxon>
    </lineage>
</organism>
<proteinExistence type="predicted"/>
<evidence type="ECO:0000313" key="2">
    <source>
        <dbReference type="Proteomes" id="UP001341281"/>
    </source>
</evidence>
<evidence type="ECO:0000313" key="1">
    <source>
        <dbReference type="EMBL" id="WVZ90512.1"/>
    </source>
</evidence>